<dbReference type="CDD" id="cd05013">
    <property type="entry name" value="SIS_RpiR"/>
    <property type="match status" value="1"/>
</dbReference>
<dbReference type="SUPFAM" id="SSF53697">
    <property type="entry name" value="SIS domain"/>
    <property type="match status" value="1"/>
</dbReference>
<comment type="caution">
    <text evidence="2">The sequence shown here is derived from an EMBL/GenBank/DDBJ whole genome shotgun (WGS) entry which is preliminary data.</text>
</comment>
<gene>
    <name evidence="2" type="ORF">SDC9_72801</name>
</gene>
<dbReference type="GO" id="GO:0097367">
    <property type="term" value="F:carbohydrate derivative binding"/>
    <property type="evidence" value="ECO:0007669"/>
    <property type="project" value="InterPro"/>
</dbReference>
<dbReference type="InterPro" id="IPR035472">
    <property type="entry name" value="RpiR-like_SIS"/>
</dbReference>
<dbReference type="PROSITE" id="PS51464">
    <property type="entry name" value="SIS"/>
    <property type="match status" value="1"/>
</dbReference>
<organism evidence="2">
    <name type="scientific">bioreactor metagenome</name>
    <dbReference type="NCBI Taxonomy" id="1076179"/>
    <lineage>
        <taxon>unclassified sequences</taxon>
        <taxon>metagenomes</taxon>
        <taxon>ecological metagenomes</taxon>
    </lineage>
</organism>
<reference evidence="2" key="1">
    <citation type="submission" date="2019-08" db="EMBL/GenBank/DDBJ databases">
        <authorList>
            <person name="Kucharzyk K."/>
            <person name="Murdoch R.W."/>
            <person name="Higgins S."/>
            <person name="Loffler F."/>
        </authorList>
    </citation>
    <scope>NUCLEOTIDE SEQUENCE</scope>
</reference>
<sequence length="234" mass="25283">MENKVYGVVEELIRKVKDTQGENVEKAARLFADTLKNKGLLQAFGSGHSQAGASELCHRAGGFIPTKQIKEPAGGAYESIEGVGTSFMKKVDVRSNDVVVIISNSGRNPLPIEIAIRSKERGAKVVVVTSLEASKKLTSKHSSGKNLWQVADVVLDNCVPDGDAAIELEGLDSKICGMSSITTAVLIQASVYRAAEILLSEGIVPPVFKSQNVDGGPEYNDRLMTEYFDRLYHM</sequence>
<dbReference type="AlphaFoldDB" id="A0A644YCS4"/>
<evidence type="ECO:0000313" key="2">
    <source>
        <dbReference type="EMBL" id="MPM26300.1"/>
    </source>
</evidence>
<name>A0A644YCS4_9ZZZZ</name>
<dbReference type="InterPro" id="IPR046348">
    <property type="entry name" value="SIS_dom_sf"/>
</dbReference>
<dbReference type="NCBIfam" id="NF002805">
    <property type="entry name" value="PRK02947.1"/>
    <property type="match status" value="1"/>
</dbReference>
<dbReference type="InterPro" id="IPR001347">
    <property type="entry name" value="SIS_dom"/>
</dbReference>
<evidence type="ECO:0000259" key="1">
    <source>
        <dbReference type="PROSITE" id="PS51464"/>
    </source>
</evidence>
<dbReference type="PANTHER" id="PTHR30390">
    <property type="entry name" value="SEDOHEPTULOSE 7-PHOSPHATE ISOMERASE / DNAA INITIATOR-ASSOCIATING FACTOR FOR REPLICATION INITIATION"/>
    <property type="match status" value="1"/>
</dbReference>
<dbReference type="Pfam" id="PF13580">
    <property type="entry name" value="SIS_2"/>
    <property type="match status" value="1"/>
</dbReference>
<dbReference type="Gene3D" id="3.40.50.10490">
    <property type="entry name" value="Glucose-6-phosphate isomerase like protein, domain 1"/>
    <property type="match status" value="1"/>
</dbReference>
<feature type="domain" description="SIS" evidence="1">
    <location>
        <begin position="31"/>
        <end position="208"/>
    </location>
</feature>
<dbReference type="InterPro" id="IPR050099">
    <property type="entry name" value="SIS_GmhA/DiaA_subfam"/>
</dbReference>
<dbReference type="EMBL" id="VSSQ01004699">
    <property type="protein sequence ID" value="MPM26300.1"/>
    <property type="molecule type" value="Genomic_DNA"/>
</dbReference>
<dbReference type="GO" id="GO:1901135">
    <property type="term" value="P:carbohydrate derivative metabolic process"/>
    <property type="evidence" value="ECO:0007669"/>
    <property type="project" value="InterPro"/>
</dbReference>
<proteinExistence type="predicted"/>
<dbReference type="PANTHER" id="PTHR30390:SF7">
    <property type="entry name" value="PHOSPHOHEPTOSE ISOMERASE"/>
    <property type="match status" value="1"/>
</dbReference>
<protein>
    <recommendedName>
        <fullName evidence="1">SIS domain-containing protein</fullName>
    </recommendedName>
</protein>
<accession>A0A644YCS4</accession>